<evidence type="ECO:0000259" key="3">
    <source>
        <dbReference type="PROSITE" id="PS50883"/>
    </source>
</evidence>
<dbReference type="GO" id="GO:0003824">
    <property type="term" value="F:catalytic activity"/>
    <property type="evidence" value="ECO:0007669"/>
    <property type="project" value="UniProtKB-ARBA"/>
</dbReference>
<dbReference type="InterPro" id="IPR044398">
    <property type="entry name" value="Globin-sensor_dom"/>
</dbReference>
<dbReference type="SUPFAM" id="SSF46458">
    <property type="entry name" value="Globin-like"/>
    <property type="match status" value="1"/>
</dbReference>
<dbReference type="PROSITE" id="PS50887">
    <property type="entry name" value="GGDEF"/>
    <property type="match status" value="1"/>
</dbReference>
<dbReference type="SUPFAM" id="SSF141868">
    <property type="entry name" value="EAL domain-like"/>
    <property type="match status" value="1"/>
</dbReference>
<dbReference type="CDD" id="cd01949">
    <property type="entry name" value="GGDEF"/>
    <property type="match status" value="1"/>
</dbReference>
<evidence type="ECO:0000256" key="2">
    <source>
        <dbReference type="ARBA" id="ARBA00029839"/>
    </source>
</evidence>
<dbReference type="FunFam" id="3.30.70.270:FF:000001">
    <property type="entry name" value="Diguanylate cyclase domain protein"/>
    <property type="match status" value="1"/>
</dbReference>
<dbReference type="SMART" id="SM00267">
    <property type="entry name" value="GGDEF"/>
    <property type="match status" value="1"/>
</dbReference>
<dbReference type="RefSeq" id="WP_123105131.1">
    <property type="nucleotide sequence ID" value="NZ_CP127527.1"/>
</dbReference>
<accession>A0A3M8QWK6</accession>
<dbReference type="Gene3D" id="3.30.70.270">
    <property type="match status" value="1"/>
</dbReference>
<dbReference type="InterPro" id="IPR009050">
    <property type="entry name" value="Globin-like_sf"/>
</dbReference>
<dbReference type="InterPro" id="IPR000160">
    <property type="entry name" value="GGDEF_dom"/>
</dbReference>
<dbReference type="InterPro" id="IPR029787">
    <property type="entry name" value="Nucleotide_cyclase"/>
</dbReference>
<dbReference type="InterPro" id="IPR001633">
    <property type="entry name" value="EAL_dom"/>
</dbReference>
<proteinExistence type="predicted"/>
<dbReference type="InterPro" id="IPR035919">
    <property type="entry name" value="EAL_sf"/>
</dbReference>
<name>A0A3M8QWK6_9PROT</name>
<dbReference type="PROSITE" id="PS50883">
    <property type="entry name" value="EAL"/>
    <property type="match status" value="1"/>
</dbReference>
<dbReference type="OrthoDB" id="5291908at2"/>
<dbReference type="Gene3D" id="1.10.490.10">
    <property type="entry name" value="Globins"/>
    <property type="match status" value="1"/>
</dbReference>
<sequence>MNNGTPLSHFLGLHGADFALIDRYRDRLEEGAEGLARHFYDYLLAFPVTAAVFRDFSKERLEALIHQQADHLRKLLRSHLDANWRQTMRHIGVIHQQLGIEPAWVAGAYILYWQHWQQTLRRIPNPDREPLRDILFRLLVGDLMLQLEGYAHASQETDAERLGLLQVLLGVLSVSGHEEAPQPEELLQRIAAALPIQTRGVPMAGYLITTKGKDLLTTEYMAGARIAELEIPQQAGDPCWEALESGQVQIVDTAGPGALPWLQSLQGVAAEVGIFPFGAADLRGVGLVGAKTKGYFRQVGSAYFQAFTHLGALVLQLRNQALRDPLTGLPNRALLMDRLEHACHQALRQERLLGIGLLDLDGFKQVNDRLGHEVGDRLLKAVVERMRQELRAEDTIARIGGDEFALLLPSIERLEELEVLCERILAAIRQPLKIRGESITVSGSLGLTLYPLDDSDARTLLRHADLALYAAKAGGRDQYHLHTQALDEAVQADAALRSRLEKGLREDHLPLLYQPMVSTTGVVLGVEALLCLQDPSAGQISPSALANAIDHPRLARPIGRFILAAALQQAALWLGEGLNLRLAIKISARHLLDARFLEDLHEALARHPALPPQHLELEITESAPLQDRETTLQRLQECRNGGVRIALDQFGIGNAPLRTLQRLPLQSIKIDQGLIRAILHHPNDLAIVAGIITTGRMMHLDVIADGVETAEHCHRLHSIGCKILQGPYFATPMPAAAIAPWLAAYRPPSCNS</sequence>
<dbReference type="PANTHER" id="PTHR44757:SF2">
    <property type="entry name" value="BIOFILM ARCHITECTURE MAINTENANCE PROTEIN MBAA"/>
    <property type="match status" value="1"/>
</dbReference>
<dbReference type="AlphaFoldDB" id="A0A3M8QWK6"/>
<protein>
    <recommendedName>
        <fullName evidence="1">Diguanylate cyclase DosC</fullName>
    </recommendedName>
    <alternativeName>
        <fullName evidence="2">Direct oxygen-sensing cyclase</fullName>
    </alternativeName>
</protein>
<feature type="domain" description="GGDEF" evidence="4">
    <location>
        <begin position="351"/>
        <end position="484"/>
    </location>
</feature>
<evidence type="ECO:0000256" key="1">
    <source>
        <dbReference type="ARBA" id="ARBA00015125"/>
    </source>
</evidence>
<dbReference type="Gene3D" id="3.20.20.450">
    <property type="entry name" value="EAL domain"/>
    <property type="match status" value="1"/>
</dbReference>
<dbReference type="InterPro" id="IPR039379">
    <property type="entry name" value="Protoglobin_sensor_dom"/>
</dbReference>
<dbReference type="CDD" id="cd01948">
    <property type="entry name" value="EAL"/>
    <property type="match status" value="1"/>
</dbReference>
<organism evidence="5">
    <name type="scientific">Acidithiobacillus sulfuriphilus</name>
    <dbReference type="NCBI Taxonomy" id="1867749"/>
    <lineage>
        <taxon>Bacteria</taxon>
        <taxon>Pseudomonadati</taxon>
        <taxon>Pseudomonadota</taxon>
        <taxon>Acidithiobacillia</taxon>
        <taxon>Acidithiobacillales</taxon>
        <taxon>Acidithiobacillaceae</taxon>
        <taxon>Acidithiobacillus</taxon>
    </lineage>
</organism>
<dbReference type="NCBIfam" id="TIGR00254">
    <property type="entry name" value="GGDEF"/>
    <property type="match status" value="1"/>
</dbReference>
<dbReference type="SMART" id="SM00052">
    <property type="entry name" value="EAL"/>
    <property type="match status" value="1"/>
</dbReference>
<evidence type="ECO:0000259" key="4">
    <source>
        <dbReference type="PROSITE" id="PS50887"/>
    </source>
</evidence>
<dbReference type="SUPFAM" id="SSF55073">
    <property type="entry name" value="Nucleotide cyclase"/>
    <property type="match status" value="1"/>
</dbReference>
<dbReference type="GO" id="GO:0020037">
    <property type="term" value="F:heme binding"/>
    <property type="evidence" value="ECO:0007669"/>
    <property type="project" value="InterPro"/>
</dbReference>
<dbReference type="EMBL" id="RIZI01000186">
    <property type="protein sequence ID" value="RNF59384.1"/>
    <property type="molecule type" value="Genomic_DNA"/>
</dbReference>
<dbReference type="InterPro" id="IPR012292">
    <property type="entry name" value="Globin/Proto"/>
</dbReference>
<reference evidence="5" key="1">
    <citation type="submission" date="2018-10" db="EMBL/GenBank/DDBJ databases">
        <title>Acidithiobacillus sulfuriphilus sp. nov.: an extremely acidophilic sulfur-oxidizing chemolithotroph isolated from a neutral pH environment.</title>
        <authorList>
            <person name="Falagan C."/>
            <person name="Moya-Beltran A."/>
            <person name="Quatrini R."/>
            <person name="Johnson D.B."/>
        </authorList>
    </citation>
    <scope>NUCLEOTIDE SEQUENCE [LARGE SCALE GENOMIC DNA]</scope>
    <source>
        <strain evidence="5">CJ-2</strain>
    </source>
</reference>
<dbReference type="Pfam" id="PF00990">
    <property type="entry name" value="GGDEF"/>
    <property type="match status" value="1"/>
</dbReference>
<dbReference type="InterPro" id="IPR043128">
    <property type="entry name" value="Rev_trsase/Diguanyl_cyclase"/>
</dbReference>
<comment type="caution">
    <text evidence="5">The sequence shown here is derived from an EMBL/GenBank/DDBJ whole genome shotgun (WGS) entry which is preliminary data.</text>
</comment>
<dbReference type="PANTHER" id="PTHR44757">
    <property type="entry name" value="DIGUANYLATE CYCLASE DGCP"/>
    <property type="match status" value="1"/>
</dbReference>
<dbReference type="CDD" id="cd01068">
    <property type="entry name" value="globin_sensor"/>
    <property type="match status" value="1"/>
</dbReference>
<dbReference type="GO" id="GO:0019825">
    <property type="term" value="F:oxygen binding"/>
    <property type="evidence" value="ECO:0007669"/>
    <property type="project" value="InterPro"/>
</dbReference>
<evidence type="ECO:0000313" key="5">
    <source>
        <dbReference type="EMBL" id="RNF59384.1"/>
    </source>
</evidence>
<dbReference type="Pfam" id="PF00563">
    <property type="entry name" value="EAL"/>
    <property type="match status" value="1"/>
</dbReference>
<dbReference type="Pfam" id="PF11563">
    <property type="entry name" value="Protoglobin"/>
    <property type="match status" value="1"/>
</dbReference>
<feature type="domain" description="EAL" evidence="3">
    <location>
        <begin position="493"/>
        <end position="746"/>
    </location>
</feature>
<dbReference type="InterPro" id="IPR052155">
    <property type="entry name" value="Biofilm_reg_signaling"/>
</dbReference>
<gene>
    <name evidence="5" type="ORF">EC580_11355</name>
</gene>